<keyword evidence="5" id="KW-1185">Reference proteome</keyword>
<proteinExistence type="predicted"/>
<dbReference type="EMBL" id="CAXDID020000039">
    <property type="protein sequence ID" value="CAL5999406.1"/>
    <property type="molecule type" value="Genomic_DNA"/>
</dbReference>
<protein>
    <recommendedName>
        <fullName evidence="6">Transmembrane protein</fullName>
    </recommendedName>
</protein>
<evidence type="ECO:0008006" key="6">
    <source>
        <dbReference type="Google" id="ProtNLM"/>
    </source>
</evidence>
<dbReference type="EMBL" id="CAXDID020000112">
    <property type="protein sequence ID" value="CAL6029901.1"/>
    <property type="molecule type" value="Genomic_DNA"/>
</dbReference>
<keyword evidence="1" id="KW-0812">Transmembrane</keyword>
<evidence type="ECO:0000313" key="4">
    <source>
        <dbReference type="EMBL" id="CAL6029901.1"/>
    </source>
</evidence>
<reference evidence="2" key="1">
    <citation type="submission" date="2023-06" db="EMBL/GenBank/DDBJ databases">
        <authorList>
            <person name="Kurt Z."/>
        </authorList>
    </citation>
    <scope>NUCLEOTIDE SEQUENCE</scope>
</reference>
<accession>A0AA86QH95</accession>
<organism evidence="2">
    <name type="scientific">Hexamita inflata</name>
    <dbReference type="NCBI Taxonomy" id="28002"/>
    <lineage>
        <taxon>Eukaryota</taxon>
        <taxon>Metamonada</taxon>
        <taxon>Diplomonadida</taxon>
        <taxon>Hexamitidae</taxon>
        <taxon>Hexamitinae</taxon>
        <taxon>Hexamita</taxon>
    </lineage>
</organism>
<evidence type="ECO:0000313" key="3">
    <source>
        <dbReference type="EMBL" id="CAL5999406.1"/>
    </source>
</evidence>
<sequence>MKEIKIGVVICQLCTYILASPFLLVYYIINQILQLLFVKPIKFIQYCKNKQQQYADRKKQVNTTINTNQLKEEYYPSLSQNIFIFKPCNNIDLYITVNDNEIKIINKDLVILGTRQIKYQFSSGQNANILYKIDYPKIFKVNIIYSNYVVPPGYATNVCIYHNEVYFTCFEFVFRIQNLNVELVAQLPNFGYYLKKHKKQDLTGGLLFTINDKLYVHNIHDKLFEIRNDKLKCVSRQHFETFYYQFCDKVVAITPTDIFTVSSDLKLNHVVSVQRVKVLFTNGGTLLMINSSKNNYNEHILMAYNMLDNIFTRVTDIFINQHNIANQVTLGSAGFQLKNEILVKLFGSDFPTRMISYYEQYSSKNELSFEYKQMIFNSNLIKIFDVQFQRAEQRFRGVQQRIVSGCNKINAAIGALIPLESKLSMCYENLFEGEVVQ</sequence>
<reference evidence="3 5" key="2">
    <citation type="submission" date="2024-07" db="EMBL/GenBank/DDBJ databases">
        <authorList>
            <person name="Akdeniz Z."/>
        </authorList>
    </citation>
    <scope>NUCLEOTIDE SEQUENCE [LARGE SCALE GENOMIC DNA]</scope>
</reference>
<dbReference type="Proteomes" id="UP001642409">
    <property type="component" value="Unassembled WGS sequence"/>
</dbReference>
<keyword evidence="1" id="KW-0472">Membrane</keyword>
<feature type="transmembrane region" description="Helical" evidence="1">
    <location>
        <begin position="7"/>
        <end position="29"/>
    </location>
</feature>
<dbReference type="AlphaFoldDB" id="A0AA86QH95"/>
<name>A0AA86QH95_9EUKA</name>
<dbReference type="EMBL" id="CATOUU010000916">
    <property type="protein sequence ID" value="CAI9959311.1"/>
    <property type="molecule type" value="Genomic_DNA"/>
</dbReference>
<evidence type="ECO:0000313" key="2">
    <source>
        <dbReference type="EMBL" id="CAI9959311.1"/>
    </source>
</evidence>
<keyword evidence="1" id="KW-1133">Transmembrane helix</keyword>
<evidence type="ECO:0000313" key="5">
    <source>
        <dbReference type="Proteomes" id="UP001642409"/>
    </source>
</evidence>
<gene>
    <name evidence="3" type="ORF">HINF_LOCUS16205</name>
    <name evidence="4" type="ORF">HINF_LOCUS32778</name>
    <name evidence="2" type="ORF">HINF_LOCUS46956</name>
</gene>
<evidence type="ECO:0000256" key="1">
    <source>
        <dbReference type="SAM" id="Phobius"/>
    </source>
</evidence>
<comment type="caution">
    <text evidence="2">The sequence shown here is derived from an EMBL/GenBank/DDBJ whole genome shotgun (WGS) entry which is preliminary data.</text>
</comment>